<sequence length="68" mass="7390">MKRPGTAVRRRDLLGFAVAGAATAAANTMVPTPAAAAPVNLKDKRKARYQADSPEVKNFYRVNKYPTQ</sequence>
<evidence type="ECO:0000313" key="2">
    <source>
        <dbReference type="Proteomes" id="UP000190675"/>
    </source>
</evidence>
<dbReference type="EMBL" id="LT670818">
    <property type="protein sequence ID" value="SHG45706.1"/>
    <property type="molecule type" value="Genomic_DNA"/>
</dbReference>
<dbReference type="RefSeq" id="WP_079566284.1">
    <property type="nucleotide sequence ID" value="NZ_LT670818.1"/>
</dbReference>
<gene>
    <name evidence="1" type="ORF">SAMN05444169_2563</name>
</gene>
<evidence type="ECO:0008006" key="3">
    <source>
        <dbReference type="Google" id="ProtNLM"/>
    </source>
</evidence>
<name>A0A1M5JYS9_9BRAD</name>
<proteinExistence type="predicted"/>
<protein>
    <recommendedName>
        <fullName evidence="3">Formate dehydrogenase region TAT target</fullName>
    </recommendedName>
</protein>
<accession>A0A1M5JYS9</accession>
<dbReference type="PROSITE" id="PS51318">
    <property type="entry name" value="TAT"/>
    <property type="match status" value="1"/>
</dbReference>
<dbReference type="Proteomes" id="UP000190675">
    <property type="component" value="Chromosome I"/>
</dbReference>
<organism evidence="1 2">
    <name type="scientific">Bradyrhizobium erythrophlei</name>
    <dbReference type="NCBI Taxonomy" id="1437360"/>
    <lineage>
        <taxon>Bacteria</taxon>
        <taxon>Pseudomonadati</taxon>
        <taxon>Pseudomonadota</taxon>
        <taxon>Alphaproteobacteria</taxon>
        <taxon>Hyphomicrobiales</taxon>
        <taxon>Nitrobacteraceae</taxon>
        <taxon>Bradyrhizobium</taxon>
    </lineage>
</organism>
<evidence type="ECO:0000313" key="1">
    <source>
        <dbReference type="EMBL" id="SHG45706.1"/>
    </source>
</evidence>
<reference evidence="1 2" key="1">
    <citation type="submission" date="2016-11" db="EMBL/GenBank/DDBJ databases">
        <authorList>
            <person name="Jaros S."/>
            <person name="Januszkiewicz K."/>
            <person name="Wedrychowicz H."/>
        </authorList>
    </citation>
    <scope>NUCLEOTIDE SEQUENCE [LARGE SCALE GENOMIC DNA]</scope>
    <source>
        <strain evidence="1 2">GAS242</strain>
    </source>
</reference>
<dbReference type="AlphaFoldDB" id="A0A1M5JYS9"/>
<dbReference type="InterPro" id="IPR006311">
    <property type="entry name" value="TAT_signal"/>
</dbReference>